<feature type="compositionally biased region" description="Gly residues" evidence="1">
    <location>
        <begin position="92"/>
        <end position="103"/>
    </location>
</feature>
<dbReference type="Proteomes" id="UP001153269">
    <property type="component" value="Unassembled WGS sequence"/>
</dbReference>
<gene>
    <name evidence="2" type="ORF">PLEPLA_LOCUS42741</name>
</gene>
<evidence type="ECO:0000313" key="3">
    <source>
        <dbReference type="Proteomes" id="UP001153269"/>
    </source>
</evidence>
<proteinExistence type="predicted"/>
<keyword evidence="3" id="KW-1185">Reference proteome</keyword>
<dbReference type="EMBL" id="CADEAL010004234">
    <property type="protein sequence ID" value="CAB1454971.1"/>
    <property type="molecule type" value="Genomic_DNA"/>
</dbReference>
<reference evidence="2" key="1">
    <citation type="submission" date="2020-03" db="EMBL/GenBank/DDBJ databases">
        <authorList>
            <person name="Weist P."/>
        </authorList>
    </citation>
    <scope>NUCLEOTIDE SEQUENCE</scope>
</reference>
<evidence type="ECO:0000256" key="1">
    <source>
        <dbReference type="SAM" id="MobiDB-lite"/>
    </source>
</evidence>
<sequence>MFQMLTQTVLNGRCPKTLEIHTAHPHAFKHTHTIAALFTPPRSHPPEYAHSVELYSIILHFLSKTSGNFPLFPHALVSIRLSFLARARRNLGEGGGGGGGGGGEEGRRTGVEGRVPAQERKGGEESIGYIMTKMGFASCAKQSDL</sequence>
<organism evidence="2 3">
    <name type="scientific">Pleuronectes platessa</name>
    <name type="common">European plaice</name>
    <dbReference type="NCBI Taxonomy" id="8262"/>
    <lineage>
        <taxon>Eukaryota</taxon>
        <taxon>Metazoa</taxon>
        <taxon>Chordata</taxon>
        <taxon>Craniata</taxon>
        <taxon>Vertebrata</taxon>
        <taxon>Euteleostomi</taxon>
        <taxon>Actinopterygii</taxon>
        <taxon>Neopterygii</taxon>
        <taxon>Teleostei</taxon>
        <taxon>Neoteleostei</taxon>
        <taxon>Acanthomorphata</taxon>
        <taxon>Carangaria</taxon>
        <taxon>Pleuronectiformes</taxon>
        <taxon>Pleuronectoidei</taxon>
        <taxon>Pleuronectidae</taxon>
        <taxon>Pleuronectes</taxon>
    </lineage>
</organism>
<name>A0A9N7VMI4_PLEPL</name>
<evidence type="ECO:0000313" key="2">
    <source>
        <dbReference type="EMBL" id="CAB1454971.1"/>
    </source>
</evidence>
<accession>A0A9N7VMI4</accession>
<feature type="compositionally biased region" description="Basic and acidic residues" evidence="1">
    <location>
        <begin position="104"/>
        <end position="123"/>
    </location>
</feature>
<feature type="region of interest" description="Disordered" evidence="1">
    <location>
        <begin position="92"/>
        <end position="123"/>
    </location>
</feature>
<protein>
    <submittedName>
        <fullName evidence="2">Uncharacterized protein</fullName>
    </submittedName>
</protein>
<dbReference type="AlphaFoldDB" id="A0A9N7VMI4"/>
<comment type="caution">
    <text evidence="2">The sequence shown here is derived from an EMBL/GenBank/DDBJ whole genome shotgun (WGS) entry which is preliminary data.</text>
</comment>